<gene>
    <name evidence="6" type="ORF">DYL72_12275</name>
</gene>
<reference evidence="6 7" key="1">
    <citation type="submission" date="2018-12" db="EMBL/GenBank/DDBJ databases">
        <title>Characterization and Draft Genome of Vibrio anguillarum J360 Marine Pathogen Isolated from an Outbreak in Lumpfish (Cyclopterus lumpus).</title>
        <authorList>
            <person name="Vasquez J.I."/>
            <person name="Cao T."/>
            <person name="Chakraborty S."/>
            <person name="Gnanagobal H."/>
            <person name="Wescot J."/>
            <person name="Boyce D."/>
            <person name="Santander J."/>
        </authorList>
    </citation>
    <scope>NUCLEOTIDE SEQUENCE [LARGE SCALE GENOMIC DNA]</scope>
    <source>
        <strain evidence="6 7">J360</strain>
    </source>
</reference>
<dbReference type="CDD" id="cd03354">
    <property type="entry name" value="LbH_SAT"/>
    <property type="match status" value="1"/>
</dbReference>
<evidence type="ECO:0000256" key="5">
    <source>
        <dbReference type="SAM" id="Phobius"/>
    </source>
</evidence>
<keyword evidence="3" id="KW-0677">Repeat</keyword>
<name>A0A289GAU5_VIBAN</name>
<keyword evidence="2 6" id="KW-0808">Transferase</keyword>
<protein>
    <submittedName>
        <fullName evidence="6">Serine acetyltransferase</fullName>
    </submittedName>
</protein>
<dbReference type="InterPro" id="IPR018357">
    <property type="entry name" value="Hexapep_transf_CS"/>
</dbReference>
<accession>A0A289GAU5</accession>
<dbReference type="Gene3D" id="2.160.10.10">
    <property type="entry name" value="Hexapeptide repeat proteins"/>
    <property type="match status" value="1"/>
</dbReference>
<dbReference type="RefSeq" id="WP_019281715.1">
    <property type="nucleotide sequence ID" value="NZ_CP023054.1"/>
</dbReference>
<evidence type="ECO:0000313" key="6">
    <source>
        <dbReference type="EMBL" id="AZS25712.1"/>
    </source>
</evidence>
<dbReference type="EMBL" id="CP034672">
    <property type="protein sequence ID" value="AZS25712.1"/>
    <property type="molecule type" value="Genomic_DNA"/>
</dbReference>
<keyword evidence="4" id="KW-0012">Acyltransferase</keyword>
<evidence type="ECO:0000256" key="3">
    <source>
        <dbReference type="ARBA" id="ARBA00022737"/>
    </source>
</evidence>
<evidence type="ECO:0000313" key="7">
    <source>
        <dbReference type="Proteomes" id="UP000256923"/>
    </source>
</evidence>
<dbReference type="SUPFAM" id="SSF51161">
    <property type="entry name" value="Trimeric LpxA-like enzymes"/>
    <property type="match status" value="1"/>
</dbReference>
<feature type="transmembrane region" description="Helical" evidence="5">
    <location>
        <begin position="23"/>
        <end position="44"/>
    </location>
</feature>
<evidence type="ECO:0000256" key="2">
    <source>
        <dbReference type="ARBA" id="ARBA00022679"/>
    </source>
</evidence>
<keyword evidence="5" id="KW-0812">Transmembrane</keyword>
<dbReference type="PANTHER" id="PTHR42811">
    <property type="entry name" value="SERINE ACETYLTRANSFERASE"/>
    <property type="match status" value="1"/>
</dbReference>
<sequence length="188" mass="21322">MSVKINSLKYLVKSDLYRQSGRVSFLTFIRFLLFNKGFKFVFWLRLAKYFNKYPIIRLFPIFMYKFYKIIYVSDINYRADIGPGFCIYHVFGTTFGQMVRIGSNVTIVHGVTIAGKNKCFPVIGDNVYIGCGACILGDITIGNNAIIGANAVVTKSVPDNGVVVGNPSKIISLKGSWHYQKNIWEFNR</sequence>
<dbReference type="InterPro" id="IPR011004">
    <property type="entry name" value="Trimer_LpxA-like_sf"/>
</dbReference>
<evidence type="ECO:0000256" key="1">
    <source>
        <dbReference type="ARBA" id="ARBA00007274"/>
    </source>
</evidence>
<dbReference type="Pfam" id="PF00132">
    <property type="entry name" value="Hexapep"/>
    <property type="match status" value="1"/>
</dbReference>
<dbReference type="InterPro" id="IPR045304">
    <property type="entry name" value="LbH_SAT"/>
</dbReference>
<proteinExistence type="inferred from homology"/>
<dbReference type="InterPro" id="IPR001451">
    <property type="entry name" value="Hexapep"/>
</dbReference>
<organism evidence="6 7">
    <name type="scientific">Vibrio anguillarum</name>
    <name type="common">Listonella anguillarum</name>
    <dbReference type="NCBI Taxonomy" id="55601"/>
    <lineage>
        <taxon>Bacteria</taxon>
        <taxon>Pseudomonadati</taxon>
        <taxon>Pseudomonadota</taxon>
        <taxon>Gammaproteobacteria</taxon>
        <taxon>Vibrionales</taxon>
        <taxon>Vibrionaceae</taxon>
        <taxon>Vibrio</taxon>
    </lineage>
</organism>
<comment type="similarity">
    <text evidence="1">Belongs to the transferase hexapeptide repeat family.</text>
</comment>
<keyword evidence="5" id="KW-1133">Transmembrane helix</keyword>
<evidence type="ECO:0000256" key="4">
    <source>
        <dbReference type="ARBA" id="ARBA00023315"/>
    </source>
</evidence>
<dbReference type="Proteomes" id="UP000256923">
    <property type="component" value="Chromosome 1"/>
</dbReference>
<keyword evidence="5" id="KW-0472">Membrane</keyword>
<dbReference type="AlphaFoldDB" id="A0A289GAU5"/>
<dbReference type="GO" id="GO:0016746">
    <property type="term" value="F:acyltransferase activity"/>
    <property type="evidence" value="ECO:0007669"/>
    <property type="project" value="UniProtKB-KW"/>
</dbReference>
<dbReference type="PROSITE" id="PS00101">
    <property type="entry name" value="HEXAPEP_TRANSFERASES"/>
    <property type="match status" value="1"/>
</dbReference>